<feature type="domain" description="FAD/NAD(P)-binding" evidence="9">
    <location>
        <begin position="25"/>
        <end position="320"/>
    </location>
</feature>
<keyword evidence="3" id="KW-0285">Flavoprotein</keyword>
<evidence type="ECO:0000256" key="5">
    <source>
        <dbReference type="ARBA" id="ARBA00023002"/>
    </source>
</evidence>
<dbReference type="PROSITE" id="PS00573">
    <property type="entry name" value="PYRIDINE_REDOX_2"/>
    <property type="match status" value="1"/>
</dbReference>
<comment type="function">
    <text evidence="8">Serves to protect the cell against DNA damage by alkyl hydroperoxides. It can use either NADH or NADPH as electron donor for direct reduction of redox dyes or of alkyl hydroperoxides when combined with the AhpC protein.</text>
</comment>
<dbReference type="HOGENOM" id="CLU_031864_5_3_6"/>
<evidence type="ECO:0000259" key="9">
    <source>
        <dbReference type="Pfam" id="PF07992"/>
    </source>
</evidence>
<keyword evidence="4" id="KW-0274">FAD</keyword>
<dbReference type="InterPro" id="IPR036249">
    <property type="entry name" value="Thioredoxin-like_sf"/>
</dbReference>
<organism evidence="10 11">
    <name type="scientific">Escherichia fergusonii (strain ATCC 35469 / DSM 13698 / CCUG 18766 / IAM 14443 / JCM 21226 / LMG 7866 / NBRC 102419 / NCTC 12128 / CDC 0568-73)</name>
    <dbReference type="NCBI Taxonomy" id="585054"/>
    <lineage>
        <taxon>Bacteria</taxon>
        <taxon>Pseudomonadati</taxon>
        <taxon>Pseudomonadota</taxon>
        <taxon>Gammaproteobacteria</taxon>
        <taxon>Enterobacterales</taxon>
        <taxon>Enterobacteriaceae</taxon>
        <taxon>Escherichia</taxon>
    </lineage>
</organism>
<sequence length="431" mass="47493">MGRNMLRPLLAFIPEGENMINNDEYDVIIVGGGPGGLSAALYAARARLKTLVVEEKLKPGGQCATTSELENYPGIIKDSGPALMEKFTEHARHFGAEFLQGRVLSLAMSPDGLHKRLKLKDGTTLATKSVIIATGTRPRILGIPGEKEFAGRGVSYCATCDADFYTELDVVVVGSGNTAVEESIFLTRYVNSVTMVVIHDEGHLDADRIAREQAFANEKIRFIWNSTVAAITGDELVDGVEIMNVKTGERSRINTNGVFMFVGTVPQTDWLTPIKAQLPLSDSGYIETNPQQETQLPGVFAVGDVCHKFLRQVVTAAGDGAVAAVAASHYLEQEAFWQQHVLNSEFKNMVLFWSPVQPESVELLTQLEQQIAHYEDWRFVPVDSYKNQRLAKRYGITELPTLLCLEHGGEMCRMTKPAFNSIDLVLEELTV</sequence>
<evidence type="ECO:0000256" key="1">
    <source>
        <dbReference type="ARBA" id="ARBA00009333"/>
    </source>
</evidence>
<dbReference type="SUPFAM" id="SSF51905">
    <property type="entry name" value="FAD/NAD(P)-binding domain"/>
    <property type="match status" value="1"/>
</dbReference>
<dbReference type="Gene3D" id="3.50.50.60">
    <property type="entry name" value="FAD/NAD(P)-binding domain"/>
    <property type="match status" value="2"/>
</dbReference>
<gene>
    <name evidence="10" type="ordered locus">EFER_3021</name>
</gene>
<evidence type="ECO:0000256" key="7">
    <source>
        <dbReference type="ARBA" id="ARBA00023284"/>
    </source>
</evidence>
<dbReference type="EMBL" id="CU928158">
    <property type="protein sequence ID" value="CAQ90514.1"/>
    <property type="molecule type" value="Genomic_DNA"/>
</dbReference>
<comment type="similarity">
    <text evidence="1">Belongs to the class-II pyridine nucleotide-disulfide oxidoreductase family.</text>
</comment>
<keyword evidence="7" id="KW-0676">Redox-active center</keyword>
<dbReference type="Proteomes" id="UP000000745">
    <property type="component" value="Chromosome"/>
</dbReference>
<dbReference type="PANTHER" id="PTHR48105">
    <property type="entry name" value="THIOREDOXIN REDUCTASE 1-RELATED-RELATED"/>
    <property type="match status" value="1"/>
</dbReference>
<keyword evidence="11" id="KW-1185">Reference proteome</keyword>
<dbReference type="InterPro" id="IPR036188">
    <property type="entry name" value="FAD/NAD-bd_sf"/>
</dbReference>
<name>B7LQF4_ESCF3</name>
<proteinExistence type="inferred from homology"/>
<reference evidence="11" key="1">
    <citation type="journal article" date="2009" name="PLoS Genet.">
        <title>Organised genome dynamics in the Escherichia coli species results in highly diverse adaptive paths.</title>
        <authorList>
            <person name="Touchon M."/>
            <person name="Hoede C."/>
            <person name="Tenaillon O."/>
            <person name="Barbe V."/>
            <person name="Baeriswyl S."/>
            <person name="Bidet P."/>
            <person name="Bingen E."/>
            <person name="Bonacorsi S."/>
            <person name="Bouchier C."/>
            <person name="Bouvet O."/>
            <person name="Calteau A."/>
            <person name="Chiapello H."/>
            <person name="Clermont O."/>
            <person name="Cruveiller S."/>
            <person name="Danchin A."/>
            <person name="Diard M."/>
            <person name="Dossat C."/>
            <person name="Karoui M.E."/>
            <person name="Frapy E."/>
            <person name="Garry L."/>
            <person name="Ghigo J.M."/>
            <person name="Gilles A.M."/>
            <person name="Johnson J."/>
            <person name="Le Bouguenec C."/>
            <person name="Lescat M."/>
            <person name="Mangenot S."/>
            <person name="Martinez-Jehanne V."/>
            <person name="Matic I."/>
            <person name="Nassif X."/>
            <person name="Oztas S."/>
            <person name="Petit M.A."/>
            <person name="Pichon C."/>
            <person name="Rouy Z."/>
            <person name="Ruf C.S."/>
            <person name="Schneider D."/>
            <person name="Tourret J."/>
            <person name="Vacherie B."/>
            <person name="Vallenet D."/>
            <person name="Medigue C."/>
            <person name="Rocha E.P.C."/>
            <person name="Denamur E."/>
        </authorList>
    </citation>
    <scope>NUCLEOTIDE SEQUENCE [LARGE SCALE GENOMIC DNA]</scope>
    <source>
        <strain evidence="11">ATCC 35469 / DSM 13698 / BCRC 15582 / CCUG 18766 / IAM 14443 / JCM 21226 / LMG 7866 / NBRC 102419 / NCTC 12128 / CDC 0568-73</strain>
    </source>
</reference>
<dbReference type="InterPro" id="IPR008255">
    <property type="entry name" value="Pyr_nucl-diS_OxRdtase_2_AS"/>
</dbReference>
<accession>B7LQF4</accession>
<dbReference type="PRINTS" id="PR00368">
    <property type="entry name" value="FADPNR"/>
</dbReference>
<keyword evidence="6" id="KW-1015">Disulfide bond</keyword>
<evidence type="ECO:0000256" key="8">
    <source>
        <dbReference type="ARBA" id="ARBA00024806"/>
    </source>
</evidence>
<evidence type="ECO:0000256" key="4">
    <source>
        <dbReference type="ARBA" id="ARBA00022827"/>
    </source>
</evidence>
<dbReference type="Pfam" id="PF07992">
    <property type="entry name" value="Pyr_redox_2"/>
    <property type="match status" value="1"/>
</dbReference>
<evidence type="ECO:0000256" key="3">
    <source>
        <dbReference type="ARBA" id="ARBA00022630"/>
    </source>
</evidence>
<dbReference type="InterPro" id="IPR023753">
    <property type="entry name" value="FAD/NAD-binding_dom"/>
</dbReference>
<dbReference type="InterPro" id="IPR050097">
    <property type="entry name" value="Ferredoxin-NADP_redctase_2"/>
</dbReference>
<dbReference type="GO" id="GO:0016668">
    <property type="term" value="F:oxidoreductase activity, acting on a sulfur group of donors, NAD(P) as acceptor"/>
    <property type="evidence" value="ECO:0007669"/>
    <property type="project" value="UniProtKB-ARBA"/>
</dbReference>
<keyword evidence="5 10" id="KW-0560">Oxidoreductase</keyword>
<protein>
    <recommendedName>
        <fullName evidence="2">Alkyl hydroperoxide reductase subunit F</fullName>
    </recommendedName>
</protein>
<evidence type="ECO:0000313" key="11">
    <source>
        <dbReference type="Proteomes" id="UP000000745"/>
    </source>
</evidence>
<evidence type="ECO:0000256" key="6">
    <source>
        <dbReference type="ARBA" id="ARBA00023157"/>
    </source>
</evidence>
<evidence type="ECO:0000256" key="2">
    <source>
        <dbReference type="ARBA" id="ARBA00020059"/>
    </source>
</evidence>
<dbReference type="Gene3D" id="3.40.30.10">
    <property type="entry name" value="Glutaredoxin"/>
    <property type="match status" value="1"/>
</dbReference>
<dbReference type="AlphaFoldDB" id="B7LQF4"/>
<dbReference type="PRINTS" id="PR00469">
    <property type="entry name" value="PNDRDTASEII"/>
</dbReference>
<dbReference type="SUPFAM" id="SSF52833">
    <property type="entry name" value="Thioredoxin-like"/>
    <property type="match status" value="1"/>
</dbReference>
<dbReference type="KEGG" id="efe:EFER_3021"/>
<evidence type="ECO:0000313" key="10">
    <source>
        <dbReference type="EMBL" id="CAQ90514.1"/>
    </source>
</evidence>